<evidence type="ECO:0000313" key="2">
    <source>
        <dbReference type="EMBL" id="KUG24457.1"/>
    </source>
</evidence>
<keyword evidence="1" id="KW-1133">Transmembrane helix</keyword>
<sequence length="260" mass="28904">MVILENIGRAVLKFINSFIDIIVFAWKILIRIFNRNTYTSAMRTVLIDQIYFTSVQILPVFLIVSIAFGSLLIGVLFLQLKQLDLTQYFGHILMGVIVTEISPLITVLLITLRSGSAINTEMAVMKVNKEMRSLEAFRIDVINYLLVPRVINGVISIVLLSTLFSVALLSSGILFSSLIFGMNIDAYSNVLLNSANFSDIVIALLKSIVFGFFIILIPIRFGLQASHELTSIPIVVSRGMVNVFAAILTIEVLSLIIKLF</sequence>
<evidence type="ECO:0000256" key="1">
    <source>
        <dbReference type="SAM" id="Phobius"/>
    </source>
</evidence>
<dbReference type="EMBL" id="LNQE01000847">
    <property type="protein sequence ID" value="KUG24457.1"/>
    <property type="molecule type" value="Genomic_DNA"/>
</dbReference>
<dbReference type="AlphaFoldDB" id="A0A0W8FUL9"/>
<feature type="transmembrane region" description="Helical" evidence="1">
    <location>
        <begin position="88"/>
        <end position="112"/>
    </location>
</feature>
<feature type="transmembrane region" description="Helical" evidence="1">
    <location>
        <begin position="235"/>
        <end position="257"/>
    </location>
</feature>
<reference evidence="2" key="1">
    <citation type="journal article" date="2015" name="Proc. Natl. Acad. Sci. U.S.A.">
        <title>Networks of energetic and metabolic interactions define dynamics in microbial communities.</title>
        <authorList>
            <person name="Embree M."/>
            <person name="Liu J.K."/>
            <person name="Al-Bassam M.M."/>
            <person name="Zengler K."/>
        </authorList>
    </citation>
    <scope>NUCLEOTIDE SEQUENCE</scope>
</reference>
<dbReference type="GO" id="GO:0043190">
    <property type="term" value="C:ATP-binding cassette (ABC) transporter complex"/>
    <property type="evidence" value="ECO:0007669"/>
    <property type="project" value="InterPro"/>
</dbReference>
<protein>
    <submittedName>
        <fullName evidence="2">Conserved putative integral membrane protein yrbe1a</fullName>
    </submittedName>
</protein>
<dbReference type="PANTHER" id="PTHR30188">
    <property type="entry name" value="ABC TRANSPORTER PERMEASE PROTEIN-RELATED"/>
    <property type="match status" value="1"/>
</dbReference>
<dbReference type="InterPro" id="IPR030802">
    <property type="entry name" value="Permease_MalE"/>
</dbReference>
<accession>A0A0W8FUL9</accession>
<comment type="caution">
    <text evidence="2">The sequence shown here is derived from an EMBL/GenBank/DDBJ whole genome shotgun (WGS) entry which is preliminary data.</text>
</comment>
<feature type="transmembrane region" description="Helical" evidence="1">
    <location>
        <begin position="154"/>
        <end position="180"/>
    </location>
</feature>
<proteinExistence type="predicted"/>
<feature type="transmembrane region" description="Helical" evidence="1">
    <location>
        <begin position="200"/>
        <end position="223"/>
    </location>
</feature>
<dbReference type="PANTHER" id="PTHR30188:SF4">
    <property type="entry name" value="PROTEIN TRIGALACTOSYLDIACYLGLYCEROL 1, CHLOROPLASTIC"/>
    <property type="match status" value="1"/>
</dbReference>
<name>A0A0W8FUL9_9ZZZZ</name>
<feature type="transmembrane region" description="Helical" evidence="1">
    <location>
        <begin position="12"/>
        <end position="30"/>
    </location>
</feature>
<gene>
    <name evidence="2" type="ORF">ASZ90_005745</name>
</gene>
<feature type="transmembrane region" description="Helical" evidence="1">
    <location>
        <begin position="50"/>
        <end position="76"/>
    </location>
</feature>
<keyword evidence="1" id="KW-0812">Transmembrane</keyword>
<dbReference type="Pfam" id="PF02405">
    <property type="entry name" value="MlaE"/>
    <property type="match status" value="1"/>
</dbReference>
<keyword evidence="1" id="KW-0472">Membrane</keyword>
<organism evidence="2">
    <name type="scientific">hydrocarbon metagenome</name>
    <dbReference type="NCBI Taxonomy" id="938273"/>
    <lineage>
        <taxon>unclassified sequences</taxon>
        <taxon>metagenomes</taxon>
        <taxon>ecological metagenomes</taxon>
    </lineage>
</organism>
<dbReference type="GO" id="GO:0005548">
    <property type="term" value="F:phospholipid transporter activity"/>
    <property type="evidence" value="ECO:0007669"/>
    <property type="project" value="TreeGrafter"/>
</dbReference>